<sequence length="2545" mass="290955">MPGDKLPSDENITMLLGMGFSDVETVKKALTLAKNDVNEAVAILTGEVSKGGFDPTPDIEMSDSSIITDTTNNNVQFGPEPEKLLEISDDSIENIDISIEDIPDEFPVTNLYELEERIFTENWSIPFKKNESLAKCLYSATKLAFYEKSDIDTNCAHFVDRILPECFSKLMFSPAVRKWQPDIHEGVFNMVQLFIDFAATRLKYQPLPVKLLGILCKCFDPESEFHFKNRSRKWNRTYYEDIFGYEKCPAMSPPYTSYKDPFGWLVDLFNRFSLKGGLDALISQINNVDTLTSSILSCLWKPLGLCAPYLNKDVLSIKLSDCASNVVKFVTELKESDMKEKEVDKVFDLLRTLSVVCEALWSDKTTHVNQLHLSTLLKMLHISHFNSRMNALKELCRLIKDCESKDRGTNVLQYDVIMKWMLDNKVLSVAFSNILHQSQYCEKLKKVVEFVCTKISLEELTTIWSMQSGKHITVVDNIHNIIASAAQNFSTKQLDHLIELIQTSLKESDNDEEKANEGILIMVGKIGRDIRDEKIVIKLLGMLWDYWHTTDLPLCLLNQTVQSHLDILTDSTVIKAPVKLDYISKCVADLKSKTVVVPALRHILHNLQAMIKIHFSKNGHARLEELQSQYDLLKLITKSLVNCHIQITSSISAGMLSGDTVINNLYTHAETVITHLKLIEFLLKNGDLYLSWSHCKDIWDCLMLNEKNCAGDFETCFEWFLTCISDLTSERKKELFVSRILSTEISKVKEVGFSCFKAYFEDVNNDERKLLKNGPSILVEKQDLIGLSYLLQLILESPYQSIADEASQYFINVSYLLLAPKMKKMDIRVIHQKFICECNVKLDLLMSQLNETEQPELQDIKVTTFKKPLPVKKSILDREKILQSMVRLLNLMSLYIQTVEEKYTAQRTYPPHESCYHGSPVNINVTWETNKISFVLLSHSNERISSVRQKVVTKIKLLLEQKISAEQIQIYYNDQLLLESKDHMLLKQLLFKQPFCFSIKLGPLTSSLDTHGSLKEEVHTKKLSSLLEKEKTLPSYILAMDCKIFDKLYQLAEIEEPRMTNALQNLLSRLPTDSDILQAIDVFSTYNPWMSSPGKQAGYTKSSESVLENYFKCSAYRMSTFRVLYNLQVLSSKLMPVLDTDSASMTYSFKENWLNAGGLSLIMNILLPDTLPSNADYELRQSCYYIILQLARFLLCGDSIYEDNFVSASLAENTADSSIVRTFAETTVGNNTVSGNVRVESRSPGIATSTPIKVPSKIQIASSWPGVKNGGSPNTLNQISPSAAASSTSDNGTVRKRMRSTSVLDTVSPIVKMVIENLNEAEFTETISSLMQVAWAAGAGQLQLKAHNNSSPLITSLEGPSILKSGICLQQDSVSDMDSILCKNSLELLVMCLQLRPNFLRVFYQLPDVVDFFIDLLTGSPSEQVRSATAHHFLSLAQTSLNDLLIPSPKIFILSTLMKIQLPFWNSSGTIRGLSFKLLSQSQNYFNLLCSLFQSLSVKEQETIGVDANQLLKCELQFLSSSDCATDLLHGHLMFANTLYSCEGVDCEETDQGFIRFLLDDFLFCASHLANNKSLSTVDLLDINMSYNNVKCRKEAFNLLLTLASKRHSNLQEIATDLQLRHHNELHSSEWNFQPSVSLRPVNGFVGLKNAGATCYMNSILQLLYMQPGIKETILKLEDVCQENILYHLQLIFGHLLESQQQFYSPELFWKNFKLWGEPVNVREQQDAFEFFTNITDQLDENLNSLFKKKIFNNLFSGQFVDQKICSECSHCFECDEPFSSLPVTVKSGNLEASLEQFVRKEVMEGENAYYCEKCCEHRTTVKRTCIKSLPPVLVFQLKRFWYDWERNRAIKFDDFFSFPWILNIEPYTLEGITKKEKESAVINSNQMPPMRIVTNTKQYYELVGIVVHSGQANAGHYYSFVKNRQNGNGAFEKWYKFNDVTVERFEMNDEALKIECFGGEYRVPQTDSNSQYPENRIRTWNAYMLFYETMDKNRLPFVHSEYNSNEGRSYPGSPSSCCSSNPSSPGSKDGLSLLSALIKKGERKGLFKDNMPSSIKRVVNEENIKFMQHKDVYDIEYFEFLCQLCSSSRNFDIGESHLNDTNDNVELCCLQLSVHFLFNTYLRTSKSFRNDLSLESWCTCLKLLVTTSHESCSWLIDYLSDEKGRSYMLAYLVECPDPSIREFFSTLIYMIFEYNYKELSENFNKVNYLLLQLFSFLDNELTSYIKHASQYFQLFNKYACINKLALQHLSDLKTFQRFYNFLIGHKPLHNSEKSIRKWNNVQKQEIVSLYFTIALLLLHSNNTSKHVASSVFNCPPPQSLVIFCESLQMSPDIEEYFYGKPGQRFLIEIIQTSLELPQLINTVVDILVYGCWCNMEYSLTFLSEILILLTEVPVNDLKSTFEMVKVILELGDGIQNNRVEIFIDGSTEHSICGILKLIRSCHQDDAQRAYLCMKFLVKSDNKLVRNFLLQNSIKWQWAVEWLKKKMSEFSMWSARSNTSNDNHTSFQRTNSAQNTLAEATKLLIETQSYNSSGYPNDINEDEVS</sequence>
<evidence type="ECO:0000313" key="9">
    <source>
        <dbReference type="RefSeq" id="XP_065657356.1"/>
    </source>
</evidence>
<accession>A0ABM4C6X4</accession>
<dbReference type="InterPro" id="IPR028889">
    <property type="entry name" value="USP"/>
</dbReference>
<evidence type="ECO:0000256" key="5">
    <source>
        <dbReference type="SAM" id="MobiDB-lite"/>
    </source>
</evidence>
<evidence type="ECO:0000256" key="2">
    <source>
        <dbReference type="ARBA" id="ARBA00022670"/>
    </source>
</evidence>
<organism evidence="8 9">
    <name type="scientific">Hydra vulgaris</name>
    <name type="common">Hydra</name>
    <name type="synonym">Hydra attenuata</name>
    <dbReference type="NCBI Taxonomy" id="6087"/>
    <lineage>
        <taxon>Eukaryota</taxon>
        <taxon>Metazoa</taxon>
        <taxon>Cnidaria</taxon>
        <taxon>Hydrozoa</taxon>
        <taxon>Hydroidolina</taxon>
        <taxon>Anthoathecata</taxon>
        <taxon>Aplanulata</taxon>
        <taxon>Hydridae</taxon>
        <taxon>Hydra</taxon>
    </lineage>
</organism>
<evidence type="ECO:0000259" key="6">
    <source>
        <dbReference type="PROSITE" id="PS50030"/>
    </source>
</evidence>
<dbReference type="RefSeq" id="XP_065657356.1">
    <property type="nucleotide sequence ID" value="XM_065801284.1"/>
</dbReference>
<dbReference type="GeneID" id="100210564"/>
<evidence type="ECO:0000256" key="1">
    <source>
        <dbReference type="ARBA" id="ARBA00022553"/>
    </source>
</evidence>
<evidence type="ECO:0000259" key="7">
    <source>
        <dbReference type="PROSITE" id="PS50235"/>
    </source>
</evidence>
<feature type="region of interest" description="Disordered" evidence="5">
    <location>
        <begin position="2008"/>
        <end position="2028"/>
    </location>
</feature>
<feature type="region of interest" description="Disordered" evidence="5">
    <location>
        <begin position="1271"/>
        <end position="1297"/>
    </location>
</feature>
<dbReference type="InterPro" id="IPR033382">
    <property type="entry name" value="USP24_UBA"/>
</dbReference>
<dbReference type="Gene3D" id="1.10.8.10">
    <property type="entry name" value="DNA helicase RuvA subunit, C-terminal domain"/>
    <property type="match status" value="1"/>
</dbReference>
<dbReference type="InterPro" id="IPR009060">
    <property type="entry name" value="UBA-like_sf"/>
</dbReference>
<protein>
    <submittedName>
        <fullName evidence="9">Ubiquitin carboxyl-terminal hydrolase 24 isoform X4</fullName>
    </submittedName>
</protein>
<dbReference type="InterPro" id="IPR001394">
    <property type="entry name" value="Peptidase_C19_UCH"/>
</dbReference>
<name>A0ABM4C6X4_HYDVU</name>
<evidence type="ECO:0000256" key="3">
    <source>
        <dbReference type="ARBA" id="ARBA00022786"/>
    </source>
</evidence>
<dbReference type="PANTHER" id="PTHR24006:SF943">
    <property type="entry name" value="UBIQUITIN CARBOXYL-TERMINAL HYDROLASE PUF"/>
    <property type="match status" value="1"/>
</dbReference>
<reference evidence="9" key="1">
    <citation type="submission" date="2025-08" db="UniProtKB">
        <authorList>
            <consortium name="RefSeq"/>
        </authorList>
    </citation>
    <scope>IDENTIFICATION</scope>
</reference>
<dbReference type="InterPro" id="IPR055176">
    <property type="entry name" value="UBP24/USP9X/USP9Y_UBL"/>
</dbReference>
<dbReference type="InterPro" id="IPR018200">
    <property type="entry name" value="USP_CS"/>
</dbReference>
<feature type="compositionally biased region" description="Polar residues" evidence="5">
    <location>
        <begin position="1271"/>
        <end position="1292"/>
    </location>
</feature>
<dbReference type="Pfam" id="PF00443">
    <property type="entry name" value="UCH"/>
    <property type="match status" value="1"/>
</dbReference>
<dbReference type="GO" id="GO:0016787">
    <property type="term" value="F:hydrolase activity"/>
    <property type="evidence" value="ECO:0007669"/>
    <property type="project" value="UniProtKB-KW"/>
</dbReference>
<keyword evidence="1" id="KW-0597">Phosphoprotein</keyword>
<dbReference type="CDD" id="cd14286">
    <property type="entry name" value="UBA_UBP24"/>
    <property type="match status" value="1"/>
</dbReference>
<proteinExistence type="predicted"/>
<keyword evidence="8" id="KW-1185">Reference proteome</keyword>
<dbReference type="Pfam" id="PF22900">
    <property type="entry name" value="UCH_UBL1"/>
    <property type="match status" value="1"/>
</dbReference>
<dbReference type="InterPro" id="IPR015940">
    <property type="entry name" value="UBA"/>
</dbReference>
<dbReference type="PROSITE" id="PS00973">
    <property type="entry name" value="USP_2"/>
    <property type="match status" value="1"/>
</dbReference>
<dbReference type="SMART" id="SM00165">
    <property type="entry name" value="UBA"/>
    <property type="match status" value="1"/>
</dbReference>
<dbReference type="PANTHER" id="PTHR24006">
    <property type="entry name" value="UBIQUITIN CARBOXYL-TERMINAL HYDROLASE"/>
    <property type="match status" value="1"/>
</dbReference>
<gene>
    <name evidence="9" type="primary">LOC100210564</name>
</gene>
<dbReference type="SUPFAM" id="SSF54001">
    <property type="entry name" value="Cysteine proteinases"/>
    <property type="match status" value="1"/>
</dbReference>
<dbReference type="PROSITE" id="PS00972">
    <property type="entry name" value="USP_1"/>
    <property type="match status" value="1"/>
</dbReference>
<evidence type="ECO:0000256" key="4">
    <source>
        <dbReference type="ARBA" id="ARBA00022801"/>
    </source>
</evidence>
<dbReference type="PROSITE" id="PS50235">
    <property type="entry name" value="USP_3"/>
    <property type="match status" value="1"/>
</dbReference>
<feature type="domain" description="UBA" evidence="6">
    <location>
        <begin position="7"/>
        <end position="47"/>
    </location>
</feature>
<dbReference type="Proteomes" id="UP001652625">
    <property type="component" value="Chromosome 07"/>
</dbReference>
<dbReference type="Gene3D" id="3.90.70.10">
    <property type="entry name" value="Cysteine proteinases"/>
    <property type="match status" value="1"/>
</dbReference>
<dbReference type="PROSITE" id="PS50030">
    <property type="entry name" value="UBA"/>
    <property type="match status" value="1"/>
</dbReference>
<dbReference type="InterPro" id="IPR056850">
    <property type="entry name" value="ARM_UBP34_24_USP9X_Y"/>
</dbReference>
<keyword evidence="4 9" id="KW-0378">Hydrolase</keyword>
<dbReference type="SUPFAM" id="SSF46934">
    <property type="entry name" value="UBA-like"/>
    <property type="match status" value="1"/>
</dbReference>
<keyword evidence="3" id="KW-0833">Ubl conjugation pathway</keyword>
<dbReference type="InterPro" id="IPR038765">
    <property type="entry name" value="Papain-like_cys_pep_sf"/>
</dbReference>
<dbReference type="InterPro" id="IPR050164">
    <property type="entry name" value="Peptidase_C19"/>
</dbReference>
<feature type="compositionally biased region" description="Low complexity" evidence="5">
    <location>
        <begin position="2010"/>
        <end position="2028"/>
    </location>
</feature>
<feature type="domain" description="USP" evidence="7">
    <location>
        <begin position="1646"/>
        <end position="1991"/>
    </location>
</feature>
<keyword evidence="2" id="KW-0645">Protease</keyword>
<dbReference type="CDD" id="cd02659">
    <property type="entry name" value="peptidase_C19C"/>
    <property type="match status" value="1"/>
</dbReference>
<evidence type="ECO:0000313" key="8">
    <source>
        <dbReference type="Proteomes" id="UP001652625"/>
    </source>
</evidence>
<dbReference type="Pfam" id="PF25010">
    <property type="entry name" value="ARM_UBP24_USP9X-Y"/>
    <property type="match status" value="1"/>
</dbReference>